<evidence type="ECO:0000313" key="9">
    <source>
        <dbReference type="Proteomes" id="UP000294530"/>
    </source>
</evidence>
<dbReference type="PANTHER" id="PTHR14003">
    <property type="entry name" value="TRANSCRIPTIONAL REPRESSOR PROTEIN YY"/>
    <property type="match status" value="1"/>
</dbReference>
<keyword evidence="5" id="KW-0539">Nucleus</keyword>
<dbReference type="PROSITE" id="PS00028">
    <property type="entry name" value="ZINC_FINGER_C2H2_1"/>
    <property type="match status" value="3"/>
</dbReference>
<evidence type="ECO:0000256" key="6">
    <source>
        <dbReference type="PROSITE-ProRule" id="PRU00042"/>
    </source>
</evidence>
<dbReference type="FunFam" id="3.30.160.60:FF:000072">
    <property type="entry name" value="zinc finger protein 143 isoform X1"/>
    <property type="match status" value="2"/>
</dbReference>
<protein>
    <recommendedName>
        <fullName evidence="7">C2H2-type domain-containing protein</fullName>
    </recommendedName>
</protein>
<dbReference type="EMBL" id="SHOA02000016">
    <property type="protein sequence ID" value="TDH69131.1"/>
    <property type="molecule type" value="Genomic_DNA"/>
</dbReference>
<dbReference type="Pfam" id="PF00096">
    <property type="entry name" value="zf-C2H2"/>
    <property type="match status" value="3"/>
</dbReference>
<dbReference type="Gene3D" id="3.30.160.60">
    <property type="entry name" value="Classic Zinc Finger"/>
    <property type="match status" value="3"/>
</dbReference>
<name>A0A976FMH6_BRELC</name>
<organism evidence="8 9">
    <name type="scientific">Bremia lactucae</name>
    <name type="common">Lettuce downy mildew</name>
    <dbReference type="NCBI Taxonomy" id="4779"/>
    <lineage>
        <taxon>Eukaryota</taxon>
        <taxon>Sar</taxon>
        <taxon>Stramenopiles</taxon>
        <taxon>Oomycota</taxon>
        <taxon>Peronosporomycetes</taxon>
        <taxon>Peronosporales</taxon>
        <taxon>Peronosporaceae</taxon>
        <taxon>Bremia</taxon>
    </lineage>
</organism>
<dbReference type="AlphaFoldDB" id="A0A976FMH6"/>
<dbReference type="GO" id="GO:0000981">
    <property type="term" value="F:DNA-binding transcription factor activity, RNA polymerase II-specific"/>
    <property type="evidence" value="ECO:0007669"/>
    <property type="project" value="TreeGrafter"/>
</dbReference>
<dbReference type="KEGG" id="blac:94346949"/>
<keyword evidence="3 6" id="KW-0863">Zinc-finger</keyword>
<evidence type="ECO:0000259" key="7">
    <source>
        <dbReference type="PROSITE" id="PS50157"/>
    </source>
</evidence>
<dbReference type="SUPFAM" id="SSF57667">
    <property type="entry name" value="beta-beta-alpha zinc fingers"/>
    <property type="match status" value="3"/>
</dbReference>
<keyword evidence="4" id="KW-0862">Zinc</keyword>
<evidence type="ECO:0000256" key="1">
    <source>
        <dbReference type="ARBA" id="ARBA00022723"/>
    </source>
</evidence>
<dbReference type="GO" id="GO:0005667">
    <property type="term" value="C:transcription regulator complex"/>
    <property type="evidence" value="ECO:0007669"/>
    <property type="project" value="TreeGrafter"/>
</dbReference>
<dbReference type="PROSITE" id="PS50157">
    <property type="entry name" value="ZINC_FINGER_C2H2_2"/>
    <property type="match status" value="3"/>
</dbReference>
<dbReference type="Proteomes" id="UP000294530">
    <property type="component" value="Unassembled WGS sequence"/>
</dbReference>
<dbReference type="InterPro" id="IPR013087">
    <property type="entry name" value="Znf_C2H2_type"/>
</dbReference>
<feature type="domain" description="C2H2-type" evidence="7">
    <location>
        <begin position="123"/>
        <end position="152"/>
    </location>
</feature>
<accession>A0A976FMH6</accession>
<dbReference type="RefSeq" id="XP_067818630.1">
    <property type="nucleotide sequence ID" value="XM_067961278.1"/>
</dbReference>
<comment type="caution">
    <text evidence="8">The sequence shown here is derived from an EMBL/GenBank/DDBJ whole genome shotgun (WGS) entry which is preliminary data.</text>
</comment>
<evidence type="ECO:0000256" key="2">
    <source>
        <dbReference type="ARBA" id="ARBA00022737"/>
    </source>
</evidence>
<evidence type="ECO:0000313" key="8">
    <source>
        <dbReference type="EMBL" id="TDH69131.1"/>
    </source>
</evidence>
<evidence type="ECO:0000256" key="4">
    <source>
        <dbReference type="ARBA" id="ARBA00022833"/>
    </source>
</evidence>
<dbReference type="FunFam" id="3.30.160.60:FF:000125">
    <property type="entry name" value="Putative zinc finger protein 143"/>
    <property type="match status" value="1"/>
</dbReference>
<feature type="domain" description="C2H2-type" evidence="7">
    <location>
        <begin position="63"/>
        <end position="92"/>
    </location>
</feature>
<dbReference type="InterPro" id="IPR036236">
    <property type="entry name" value="Znf_C2H2_sf"/>
</dbReference>
<keyword evidence="1" id="KW-0479">Metal-binding</keyword>
<gene>
    <name evidence="8" type="ORF">CCR75_003181</name>
</gene>
<dbReference type="GO" id="GO:0000978">
    <property type="term" value="F:RNA polymerase II cis-regulatory region sequence-specific DNA binding"/>
    <property type="evidence" value="ECO:0007669"/>
    <property type="project" value="TreeGrafter"/>
</dbReference>
<keyword evidence="9" id="KW-1185">Reference proteome</keyword>
<evidence type="ECO:0000256" key="3">
    <source>
        <dbReference type="ARBA" id="ARBA00022771"/>
    </source>
</evidence>
<dbReference type="GO" id="GO:0008270">
    <property type="term" value="F:zinc ion binding"/>
    <property type="evidence" value="ECO:0007669"/>
    <property type="project" value="UniProtKB-KW"/>
</dbReference>
<dbReference type="PANTHER" id="PTHR14003:SF23">
    <property type="entry name" value="ZINC FINGER PROTEIN 143"/>
    <property type="match status" value="1"/>
</dbReference>
<dbReference type="OrthoDB" id="654211at2759"/>
<dbReference type="GO" id="GO:0031519">
    <property type="term" value="C:PcG protein complex"/>
    <property type="evidence" value="ECO:0007669"/>
    <property type="project" value="TreeGrafter"/>
</dbReference>
<dbReference type="GeneID" id="94346949"/>
<dbReference type="GO" id="GO:0000785">
    <property type="term" value="C:chromatin"/>
    <property type="evidence" value="ECO:0007669"/>
    <property type="project" value="TreeGrafter"/>
</dbReference>
<keyword evidence="2" id="KW-0677">Repeat</keyword>
<dbReference type="SMART" id="SM00355">
    <property type="entry name" value="ZnF_C2H2"/>
    <property type="match status" value="4"/>
</dbReference>
<reference evidence="8 9" key="1">
    <citation type="journal article" date="2021" name="Genome Biol.">
        <title>AFLAP: assembly-free linkage analysis pipeline using k-mers from genome sequencing data.</title>
        <authorList>
            <person name="Fletcher K."/>
            <person name="Zhang L."/>
            <person name="Gil J."/>
            <person name="Han R."/>
            <person name="Cavanaugh K."/>
            <person name="Michelmore R."/>
        </authorList>
    </citation>
    <scope>NUCLEOTIDE SEQUENCE [LARGE SCALE GENOMIC DNA]</scope>
    <source>
        <strain evidence="8 9">SF5</strain>
    </source>
</reference>
<evidence type="ECO:0000256" key="5">
    <source>
        <dbReference type="ARBA" id="ARBA00023242"/>
    </source>
</evidence>
<sequence>MHDNFSLLASANKALPALIKFEDCHSIPWQQIAPNNPQTATFSHPLPPRAPSPVAKTTHKQLFVCTEVHCGKQFPRSFALRRHMRIHTGTKPYECDYEGCTQRFNTSGNLSRHKRIHSGERPYPCIFESCDKRFNTSTKLKRHMRVHFPDGQHVFRCMGYDCTWSCDNYKEFAQHQKVQHHVITGASPKDSYRHQETGSEQKKNLYLSTSNGTRGHLNETVSECHASMTPTTTFLCAKTSVKTYLDCTKRIGSPIGLDSDLPIFSTTRHKNLCKLVAEPKSPYGLDSFRVKLSSAFPSMHLRSPGRSFSINSNHVVNHQSFSSNCSHFLPRRCDEERGTRSSYYPNHSQQMFLLPGNHMLRPPPDSHPECSYSGLAVPSPMNHAAPDLTGEELNVVLQLMNETY</sequence>
<proteinExistence type="predicted"/>
<feature type="domain" description="C2H2-type" evidence="7">
    <location>
        <begin position="93"/>
        <end position="122"/>
    </location>
</feature>